<dbReference type="PANTHER" id="PTHR21180">
    <property type="entry name" value="ENDONUCLEASE/EXONUCLEASE/PHOSPHATASE FAMILY DOMAIN-CONTAINING PROTEIN 1"/>
    <property type="match status" value="1"/>
</dbReference>
<dbReference type="KEGG" id="hprf:HLPR_22370"/>
<protein>
    <recommendedName>
        <fullName evidence="1">Helix-hairpin-helix DNA-binding motif class 1 domain-containing protein</fullName>
    </recommendedName>
</protein>
<feature type="domain" description="Helix-hairpin-helix DNA-binding motif class 1" evidence="1">
    <location>
        <begin position="132"/>
        <end position="151"/>
    </location>
</feature>
<dbReference type="GO" id="GO:0015628">
    <property type="term" value="P:protein secretion by the type II secretion system"/>
    <property type="evidence" value="ECO:0007669"/>
    <property type="project" value="TreeGrafter"/>
</dbReference>
<dbReference type="RefSeq" id="WP_338535517.1">
    <property type="nucleotide sequence ID" value="NZ_AP028654.1"/>
</dbReference>
<name>A0AAU9E5F6_9FIRM</name>
<evidence type="ECO:0000313" key="3">
    <source>
        <dbReference type="Proteomes" id="UP001321786"/>
    </source>
</evidence>
<dbReference type="GO" id="GO:0006281">
    <property type="term" value="P:DNA repair"/>
    <property type="evidence" value="ECO:0007669"/>
    <property type="project" value="InterPro"/>
</dbReference>
<dbReference type="GO" id="GO:0015627">
    <property type="term" value="C:type II protein secretion system complex"/>
    <property type="evidence" value="ECO:0007669"/>
    <property type="project" value="TreeGrafter"/>
</dbReference>
<dbReference type="Pfam" id="PF12836">
    <property type="entry name" value="HHH_3"/>
    <property type="match status" value="1"/>
</dbReference>
<dbReference type="GO" id="GO:0003677">
    <property type="term" value="F:DNA binding"/>
    <property type="evidence" value="ECO:0007669"/>
    <property type="project" value="InterPro"/>
</dbReference>
<reference evidence="2 3" key="1">
    <citation type="submission" date="2023-08" db="EMBL/GenBank/DDBJ databases">
        <title>Helicovermis profunda gen. nov., sp. nov., a novel mesophilic, fermentative bacterium within the Bacillota from a deep-sea hydrothermal vent chimney.</title>
        <authorList>
            <person name="Miyazaki U."/>
            <person name="Mizutani D."/>
            <person name="Hashimoto Y."/>
            <person name="Tame A."/>
            <person name="Sawayama S."/>
            <person name="Miyazaki J."/>
            <person name="Takai K."/>
            <person name="Nakagawa S."/>
        </authorList>
    </citation>
    <scope>NUCLEOTIDE SEQUENCE [LARGE SCALE GENOMIC DNA]</scope>
    <source>
        <strain evidence="2 3">S502</strain>
    </source>
</reference>
<organism evidence="2 3">
    <name type="scientific">Helicovermis profundi</name>
    <dbReference type="NCBI Taxonomy" id="3065157"/>
    <lineage>
        <taxon>Bacteria</taxon>
        <taxon>Bacillati</taxon>
        <taxon>Bacillota</taxon>
        <taxon>Clostridia</taxon>
        <taxon>Helicovermis</taxon>
    </lineage>
</organism>
<dbReference type="EMBL" id="AP028654">
    <property type="protein sequence ID" value="BEP29906.1"/>
    <property type="molecule type" value="Genomic_DNA"/>
</dbReference>
<dbReference type="InterPro" id="IPR010994">
    <property type="entry name" value="RuvA_2-like"/>
</dbReference>
<feature type="domain" description="Helix-hairpin-helix DNA-binding motif class 1" evidence="1">
    <location>
        <begin position="162"/>
        <end position="181"/>
    </location>
</feature>
<dbReference type="AlphaFoldDB" id="A0AAU9E5F6"/>
<proteinExistence type="predicted"/>
<dbReference type="SUPFAM" id="SSF47781">
    <property type="entry name" value="RuvA domain 2-like"/>
    <property type="match status" value="1"/>
</dbReference>
<dbReference type="PANTHER" id="PTHR21180:SF32">
    <property type="entry name" value="ENDONUCLEASE_EXONUCLEASE_PHOSPHATASE FAMILY DOMAIN-CONTAINING PROTEIN 1"/>
    <property type="match status" value="1"/>
</dbReference>
<sequence length="185" mass="21498">MKLKKKEIILLIIALSLMLIIKLVDEVKIHYEDKKNLVLLKEELKTNDKNLKIKVYILGEVEKEGSYELDYGSRIEDVTKIAVLKDTADLTRINLVEYLEDGEKILIPKIDEQLFDGKNKLSLEKFNLLKAKELLAIPGIGQVYADRIINYRNKNGSFKSFEELMNVKGIGEKKYENMKEYFIIE</sequence>
<evidence type="ECO:0000313" key="2">
    <source>
        <dbReference type="EMBL" id="BEP29906.1"/>
    </source>
</evidence>
<accession>A0AAU9E5F6</accession>
<dbReference type="InterPro" id="IPR051675">
    <property type="entry name" value="Endo/Exo/Phosphatase_dom_1"/>
</dbReference>
<dbReference type="InterPro" id="IPR003583">
    <property type="entry name" value="Hlx-hairpin-Hlx_DNA-bd_motif"/>
</dbReference>
<dbReference type="SMART" id="SM00278">
    <property type="entry name" value="HhH1"/>
    <property type="match status" value="2"/>
</dbReference>
<dbReference type="Gene3D" id="1.10.150.280">
    <property type="entry name" value="AF1531-like domain"/>
    <property type="match status" value="1"/>
</dbReference>
<gene>
    <name evidence="2" type="ORF">HLPR_22370</name>
</gene>
<dbReference type="Proteomes" id="UP001321786">
    <property type="component" value="Chromosome"/>
</dbReference>
<keyword evidence="3" id="KW-1185">Reference proteome</keyword>
<evidence type="ECO:0000259" key="1">
    <source>
        <dbReference type="SMART" id="SM00278"/>
    </source>
</evidence>